<reference evidence="2" key="1">
    <citation type="journal article" date="2011" name="Proc. Natl. Acad. Sci. U.S.A.">
        <title>Obligate biotrophy features unraveled by the genomic analysis of rust fungi.</title>
        <authorList>
            <person name="Duplessis S."/>
            <person name="Cuomo C.A."/>
            <person name="Lin Y.-C."/>
            <person name="Aerts A."/>
            <person name="Tisserant E."/>
            <person name="Veneault-Fourrey C."/>
            <person name="Joly D.L."/>
            <person name="Hacquard S."/>
            <person name="Amselem J."/>
            <person name="Cantarel B.L."/>
            <person name="Chiu R."/>
            <person name="Coutinho P.M."/>
            <person name="Feau N."/>
            <person name="Field M."/>
            <person name="Frey P."/>
            <person name="Gelhaye E."/>
            <person name="Goldberg J."/>
            <person name="Grabherr M.G."/>
            <person name="Kodira C.D."/>
            <person name="Kohler A."/>
            <person name="Kuees U."/>
            <person name="Lindquist E.A."/>
            <person name="Lucas S.M."/>
            <person name="Mago R."/>
            <person name="Mauceli E."/>
            <person name="Morin E."/>
            <person name="Murat C."/>
            <person name="Pangilinan J.L."/>
            <person name="Park R."/>
            <person name="Pearson M."/>
            <person name="Quesneville H."/>
            <person name="Rouhier N."/>
            <person name="Sakthikumar S."/>
            <person name="Salamov A.A."/>
            <person name="Schmutz J."/>
            <person name="Selles B."/>
            <person name="Shapiro H."/>
            <person name="Tanguay P."/>
            <person name="Tuskan G.A."/>
            <person name="Henrissat B."/>
            <person name="Van de Peer Y."/>
            <person name="Rouze P."/>
            <person name="Ellis J.G."/>
            <person name="Dodds P.N."/>
            <person name="Schein J.E."/>
            <person name="Zhong S."/>
            <person name="Hamelin R.C."/>
            <person name="Grigoriev I.V."/>
            <person name="Szabo L.J."/>
            <person name="Martin F."/>
        </authorList>
    </citation>
    <scope>NUCLEOTIDE SEQUENCE [LARGE SCALE GENOMIC DNA]</scope>
    <source>
        <strain evidence="2">98AG31 / pathotype 3-4-7</strain>
    </source>
</reference>
<keyword evidence="2" id="KW-1185">Reference proteome</keyword>
<dbReference type="AlphaFoldDB" id="F4RH55"/>
<dbReference type="InterPro" id="IPR032675">
    <property type="entry name" value="LRR_dom_sf"/>
</dbReference>
<dbReference type="GeneID" id="18925738"/>
<organism evidence="2">
    <name type="scientific">Melampsora larici-populina (strain 98AG31 / pathotype 3-4-7)</name>
    <name type="common">Poplar leaf rust fungus</name>
    <dbReference type="NCBI Taxonomy" id="747676"/>
    <lineage>
        <taxon>Eukaryota</taxon>
        <taxon>Fungi</taxon>
        <taxon>Dikarya</taxon>
        <taxon>Basidiomycota</taxon>
        <taxon>Pucciniomycotina</taxon>
        <taxon>Pucciniomycetes</taxon>
        <taxon>Pucciniales</taxon>
        <taxon>Melampsoraceae</taxon>
        <taxon>Melampsora</taxon>
    </lineage>
</organism>
<evidence type="ECO:0008006" key="3">
    <source>
        <dbReference type="Google" id="ProtNLM"/>
    </source>
</evidence>
<proteinExistence type="predicted"/>
<protein>
    <recommendedName>
        <fullName evidence="3">F-box domain-containing protein</fullName>
    </recommendedName>
</protein>
<dbReference type="Gene3D" id="3.80.10.10">
    <property type="entry name" value="Ribonuclease Inhibitor"/>
    <property type="match status" value="2"/>
</dbReference>
<gene>
    <name evidence="1" type="ORF">MELLADRAFT_116038</name>
</gene>
<dbReference type="InParanoid" id="F4RH55"/>
<dbReference type="VEuPathDB" id="FungiDB:MELLADRAFT_116038"/>
<dbReference type="SUPFAM" id="SSF52047">
    <property type="entry name" value="RNI-like"/>
    <property type="match status" value="1"/>
</dbReference>
<accession>F4RH55</accession>
<name>F4RH55_MELLP</name>
<dbReference type="HOGENOM" id="CLU_038719_1_0_1"/>
<dbReference type="Proteomes" id="UP000001072">
    <property type="component" value="Unassembled WGS sequence"/>
</dbReference>
<dbReference type="RefSeq" id="XP_007408589.1">
    <property type="nucleotide sequence ID" value="XM_007408527.1"/>
</dbReference>
<dbReference type="KEGG" id="mlr:MELLADRAFT_116038"/>
<sequence>MSAALSSPHKPEIAIKTYYSPEFICQLQDVAKRIPQLKKTGDNFSIWEKRLKIMIRNLTGSSDYLLHEFHKHDPKLNQAVFDLIMWSIDDELLEHCNMDGSAGDAFQVLAGRFQSKPSARCIINRADFPEEILDNIVNMVYYQSAQEHISITKRKSERVSHFPLMKKAYMKLHVYLGHSGPPVLNSIQNLAVVNRKFYRLCLPKLWQKVAFPTSLPAPMSLWTGNLLLKHGNLVKSAEFDLEDVNAYQDAYQDGHQEVCPALESVSLSLPPSEPQSEWLSTLRFRLKSAFKLLPSLQHLDLSNEGYVGRSGDFIIDIIKKTPSLTSLVLTDFKFAAKESEEESLGWNLAQLQKLRKLELHSITCEDQTWTSETWTKPLTNLELDCCEGLTPDMMHRLLSGRTPFLTELNIEFHELGEDDVNIRFDLPALKTLILYLYEIPDLLLLVSFVNCKSIEVLKYNGDIYDTQWDSMKNLISQHAWPKLSVLDLHRATFHDGYARPMTAEEMEKEFKMFNIKVLMQKCRK</sequence>
<evidence type="ECO:0000313" key="2">
    <source>
        <dbReference type="Proteomes" id="UP000001072"/>
    </source>
</evidence>
<dbReference type="EMBL" id="GL883101">
    <property type="protein sequence ID" value="EGG08391.1"/>
    <property type="molecule type" value="Genomic_DNA"/>
</dbReference>
<evidence type="ECO:0000313" key="1">
    <source>
        <dbReference type="EMBL" id="EGG08391.1"/>
    </source>
</evidence>